<dbReference type="Gene3D" id="3.20.20.80">
    <property type="entry name" value="Glycosidases"/>
    <property type="match status" value="4"/>
</dbReference>
<name>A0A917HTR8_9BACT</name>
<evidence type="ECO:0000259" key="1">
    <source>
        <dbReference type="SMART" id="SM00642"/>
    </source>
</evidence>
<dbReference type="SUPFAM" id="SSF51445">
    <property type="entry name" value="(Trans)glycosidases"/>
    <property type="match status" value="1"/>
</dbReference>
<dbReference type="EMBL" id="BMGT01000004">
    <property type="protein sequence ID" value="GGG88925.1"/>
    <property type="molecule type" value="Genomic_DNA"/>
</dbReference>
<dbReference type="PANTHER" id="PTHR10357:SF216">
    <property type="entry name" value="MALTOOLIGOSYL TREHALOSE SYNTHASE-RELATED"/>
    <property type="match status" value="1"/>
</dbReference>
<dbReference type="InterPro" id="IPR017853">
    <property type="entry name" value="GH"/>
</dbReference>
<accession>A0A917HTR8</accession>
<feature type="domain" description="Glycosyl hydrolase family 13 catalytic" evidence="1">
    <location>
        <begin position="14"/>
        <end position="473"/>
    </location>
</feature>
<reference evidence="2" key="2">
    <citation type="submission" date="2020-09" db="EMBL/GenBank/DDBJ databases">
        <authorList>
            <person name="Sun Q."/>
            <person name="Zhou Y."/>
        </authorList>
    </citation>
    <scope>NUCLEOTIDE SEQUENCE</scope>
    <source>
        <strain evidence="2">CGMCC 1.12997</strain>
    </source>
</reference>
<sequence length="903" mass="102200">MRIPGSTYRLQLHQGFTFDDAAGIVEYLRELGITHVYCSPYLQAAPGSTHGYDVVDHQKVNEELGGAEGHNRFCTRLREVGLGQVLDVVPNHMALGKENHYWWDVLENGTSSRYTSFFDIDWQPQEERLRDKVLVPVLADQYGRVLQTGGIKVLRRGGRFLVECAGQTFPVSPTSLPVILARAAEYAKSDTLNFLAASFGRLPMPEYVDRRTTITRHRDKVVLFTLLDRLCAEEPGVCNAIDRSVAELNGNLDALDDFLNQQNYRLSYWKTADQQLGYRRFFDVNSLIGLRVEREHVFEEVHALVLDWLQRGILDGVRVDHPDGLRDPLEYLQRLRERAPDAWIVGEKILERGEFLRESWPIEGTTGYDFLNAAAGVLVSSQGMEELSKVYQNFLGSDFSEELTNFSVLAHNKKVSVTQEGLGSDVNRLTSMFVEICEANRNQRDYTRAEIRRAIREIAACFAIYRTYVVPARDEITDEDRAYISHAAEYAKQERQDIDGGLFDFLRDVLTMRVTGKQESEFLLRFQQFTGPVMAKGVEDTALYCYNRLSAMNEVGGDPGSNGLSVAEFHAYCAKMQATHPLTMTTLSTHDTKRAEDVRARIEVLSEMPSRFSAAIHRWARMNNGFRTARAGSGAMPDRNTEYLYYQTLIGAWPLSVERAQAYMLKAVREAKQQTTWTANNKEFEDALARFISGTLAHTPFLKDLEQFVDKVKDAGRVNSLAQTLMKYTAPGVPDTYQGTEIWDLSLVDPDNRRPVDYQERIRLMKALKKLHGDNIAAQVMARSDEGLPKMWVVHHALQLRRERPEWFGADAAYTPLPVDGPKSEHAIAYLRGDSLAVVVPRLTVKLGGVWREASIVLPRGKWLNLLTKTELNGGRVAVRSLLNSFPVALLVRKDDNKEQGNA</sequence>
<dbReference type="RefSeq" id="WP_188555643.1">
    <property type="nucleotide sequence ID" value="NZ_BMGT01000004.1"/>
</dbReference>
<dbReference type="SMART" id="SM00642">
    <property type="entry name" value="Aamy"/>
    <property type="match status" value="1"/>
</dbReference>
<dbReference type="Proteomes" id="UP000647241">
    <property type="component" value="Unassembled WGS sequence"/>
</dbReference>
<gene>
    <name evidence="2" type="ORF">GCM10011585_36300</name>
</gene>
<dbReference type="NCBIfam" id="TIGR02401">
    <property type="entry name" value="trehalose_TreY"/>
    <property type="match status" value="1"/>
</dbReference>
<dbReference type="AlphaFoldDB" id="A0A917HTR8"/>
<reference evidence="2" key="1">
    <citation type="journal article" date="2014" name="Int. J. Syst. Evol. Microbiol.">
        <title>Complete genome sequence of Corynebacterium casei LMG S-19264T (=DSM 44701T), isolated from a smear-ripened cheese.</title>
        <authorList>
            <consortium name="US DOE Joint Genome Institute (JGI-PGF)"/>
            <person name="Walter F."/>
            <person name="Albersmeier A."/>
            <person name="Kalinowski J."/>
            <person name="Ruckert C."/>
        </authorList>
    </citation>
    <scope>NUCLEOTIDE SEQUENCE</scope>
    <source>
        <strain evidence="2">CGMCC 1.12997</strain>
    </source>
</reference>
<keyword evidence="3" id="KW-1185">Reference proteome</keyword>
<dbReference type="GO" id="GO:0047470">
    <property type="term" value="F:(1,4)-alpha-D-glucan 1-alpha-D-glucosylmutase activity"/>
    <property type="evidence" value="ECO:0007669"/>
    <property type="project" value="TreeGrafter"/>
</dbReference>
<dbReference type="CDD" id="cd11336">
    <property type="entry name" value="AmyAc_MTSase"/>
    <property type="match status" value="1"/>
</dbReference>
<organism evidence="2 3">
    <name type="scientific">Edaphobacter dinghuensis</name>
    <dbReference type="NCBI Taxonomy" id="1560005"/>
    <lineage>
        <taxon>Bacteria</taxon>
        <taxon>Pseudomonadati</taxon>
        <taxon>Acidobacteriota</taxon>
        <taxon>Terriglobia</taxon>
        <taxon>Terriglobales</taxon>
        <taxon>Acidobacteriaceae</taxon>
        <taxon>Edaphobacter</taxon>
    </lineage>
</organism>
<comment type="caution">
    <text evidence="2">The sequence shown here is derived from an EMBL/GenBank/DDBJ whole genome shotgun (WGS) entry which is preliminary data.</text>
</comment>
<dbReference type="PANTHER" id="PTHR10357">
    <property type="entry name" value="ALPHA-AMYLASE FAMILY MEMBER"/>
    <property type="match status" value="1"/>
</dbReference>
<dbReference type="GO" id="GO:0030980">
    <property type="term" value="P:alpha-glucan catabolic process"/>
    <property type="evidence" value="ECO:0007669"/>
    <property type="project" value="TreeGrafter"/>
</dbReference>
<evidence type="ECO:0000313" key="3">
    <source>
        <dbReference type="Proteomes" id="UP000647241"/>
    </source>
</evidence>
<dbReference type="InterPro" id="IPR006047">
    <property type="entry name" value="GH13_cat_dom"/>
</dbReference>
<protein>
    <submittedName>
        <fullName evidence="2">Maltooligosyl trehalose synthase</fullName>
    </submittedName>
</protein>
<dbReference type="GO" id="GO:0005992">
    <property type="term" value="P:trehalose biosynthetic process"/>
    <property type="evidence" value="ECO:0007669"/>
    <property type="project" value="TreeGrafter"/>
</dbReference>
<dbReference type="Pfam" id="PF00128">
    <property type="entry name" value="Alpha-amylase"/>
    <property type="match status" value="1"/>
</dbReference>
<dbReference type="InterPro" id="IPR012767">
    <property type="entry name" value="Trehalose_TreY"/>
</dbReference>
<evidence type="ECO:0000313" key="2">
    <source>
        <dbReference type="EMBL" id="GGG88925.1"/>
    </source>
</evidence>
<proteinExistence type="predicted"/>